<comment type="subcellular location">
    <subcellularLocation>
        <location evidence="2">Membrane</location>
        <topology evidence="2">Multi-pass membrane protein</topology>
    </subcellularLocation>
</comment>
<dbReference type="SMART" id="SM00665">
    <property type="entry name" value="B561"/>
    <property type="match status" value="1"/>
</dbReference>
<dbReference type="CTD" id="557898"/>
<organism evidence="15 16">
    <name type="scientific">Clupea harengus</name>
    <name type="common">Atlantic herring</name>
    <dbReference type="NCBI Taxonomy" id="7950"/>
    <lineage>
        <taxon>Eukaryota</taxon>
        <taxon>Metazoa</taxon>
        <taxon>Chordata</taxon>
        <taxon>Craniata</taxon>
        <taxon>Vertebrata</taxon>
        <taxon>Euteleostomi</taxon>
        <taxon>Actinopterygii</taxon>
        <taxon>Neopterygii</taxon>
        <taxon>Teleostei</taxon>
        <taxon>Clupei</taxon>
        <taxon>Clupeiformes</taxon>
        <taxon>Clupeoidei</taxon>
        <taxon>Clupeidae</taxon>
        <taxon>Clupea</taxon>
    </lineage>
</organism>
<dbReference type="InterPro" id="IPR006593">
    <property type="entry name" value="Cyt_b561/ferric_Rdtase_TM"/>
</dbReference>
<reference evidence="16" key="1">
    <citation type="submission" date="2025-08" db="UniProtKB">
        <authorList>
            <consortium name="RefSeq"/>
        </authorList>
    </citation>
    <scope>IDENTIFICATION</scope>
</reference>
<evidence type="ECO:0000256" key="5">
    <source>
        <dbReference type="ARBA" id="ARBA00022692"/>
    </source>
</evidence>
<dbReference type="InterPro" id="IPR042307">
    <property type="entry name" value="Reeler_sf"/>
</dbReference>
<dbReference type="PROSITE" id="PS50836">
    <property type="entry name" value="DOMON"/>
    <property type="match status" value="1"/>
</dbReference>
<evidence type="ECO:0000256" key="11">
    <source>
        <dbReference type="SAM" id="Phobius"/>
    </source>
</evidence>
<evidence type="ECO:0000259" key="12">
    <source>
        <dbReference type="PROSITE" id="PS50836"/>
    </source>
</evidence>
<feature type="domain" description="DOMON" evidence="12">
    <location>
        <begin position="293"/>
        <end position="407"/>
    </location>
</feature>
<evidence type="ECO:0000256" key="9">
    <source>
        <dbReference type="ARBA" id="ARBA00023136"/>
    </source>
</evidence>
<feature type="domain" description="Reelin" evidence="14">
    <location>
        <begin position="85"/>
        <end position="259"/>
    </location>
</feature>
<dbReference type="KEGG" id="char:105889343"/>
<dbReference type="Pfam" id="PF02014">
    <property type="entry name" value="Reeler"/>
    <property type="match status" value="1"/>
</dbReference>
<feature type="transmembrane region" description="Helical" evidence="11">
    <location>
        <begin position="554"/>
        <end position="576"/>
    </location>
</feature>
<evidence type="ECO:0000313" key="15">
    <source>
        <dbReference type="Proteomes" id="UP000515152"/>
    </source>
</evidence>
<keyword evidence="9 11" id="KW-0472">Membrane</keyword>
<dbReference type="Gene3D" id="1.20.120.1770">
    <property type="match status" value="1"/>
</dbReference>
<dbReference type="PROSITE" id="PS51019">
    <property type="entry name" value="REELIN"/>
    <property type="match status" value="1"/>
</dbReference>
<dbReference type="InterPro" id="IPR051237">
    <property type="entry name" value="Ferric-chelate_Red/DefProt"/>
</dbReference>
<dbReference type="PROSITE" id="PS50939">
    <property type="entry name" value="CYTOCHROME_B561"/>
    <property type="match status" value="1"/>
</dbReference>
<dbReference type="RefSeq" id="XP_031440216.1">
    <property type="nucleotide sequence ID" value="XM_031584356.2"/>
</dbReference>
<dbReference type="OrthoDB" id="6372137at2759"/>
<evidence type="ECO:0000256" key="8">
    <source>
        <dbReference type="ARBA" id="ARBA00023004"/>
    </source>
</evidence>
<dbReference type="PANTHER" id="PTHR45828:SF3">
    <property type="entry name" value="FERRIC-CHELATE REDUCTASE 1"/>
    <property type="match status" value="1"/>
</dbReference>
<dbReference type="Pfam" id="PF03188">
    <property type="entry name" value="Cytochrom_B561"/>
    <property type="match status" value="1"/>
</dbReference>
<protein>
    <submittedName>
        <fullName evidence="16">Ferric-chelate reductase 1 isoform X1</fullName>
    </submittedName>
</protein>
<accession>A0A6P8GQZ2</accession>
<dbReference type="CDD" id="cd09628">
    <property type="entry name" value="DOMON_SDR_2_like"/>
    <property type="match status" value="1"/>
</dbReference>
<evidence type="ECO:0000256" key="3">
    <source>
        <dbReference type="ARBA" id="ARBA00009195"/>
    </source>
</evidence>
<keyword evidence="4" id="KW-0813">Transport</keyword>
<evidence type="ECO:0000256" key="10">
    <source>
        <dbReference type="ARBA" id="ARBA00023180"/>
    </source>
</evidence>
<keyword evidence="10" id="KW-0325">Glycoprotein</keyword>
<evidence type="ECO:0000256" key="1">
    <source>
        <dbReference type="ARBA" id="ARBA00001970"/>
    </source>
</evidence>
<comment type="similarity">
    <text evidence="3">Belongs to the FRRS1 family.</text>
</comment>
<feature type="transmembrane region" description="Helical" evidence="11">
    <location>
        <begin position="448"/>
        <end position="471"/>
    </location>
</feature>
<evidence type="ECO:0000256" key="2">
    <source>
        <dbReference type="ARBA" id="ARBA00004141"/>
    </source>
</evidence>
<evidence type="ECO:0000256" key="4">
    <source>
        <dbReference type="ARBA" id="ARBA00022448"/>
    </source>
</evidence>
<feature type="transmembrane region" description="Helical" evidence="11">
    <location>
        <begin position="492"/>
        <end position="511"/>
    </location>
</feature>
<sequence length="666" mass="73132">MFSPLSVGHKLMLNETETCFACPVCLFLKPRCKLEAYLLFCMSALCSGFTVPPVKLHFPAFLSVYRGQGGQTMTSKRQITLWLLLAFYFKSGECFSNGKVTQACGEMIPEHDHDPSPQTPPYNITLDKYQYNAGDQIRVTLFVAVSGSSYFKGFLIEARAQGNLNGGAVGSFTLVDPSISQLLKCGHSKGSAVSHTSGAKKTKVQAIWTAPDNPPASIQFKFTVVQKYKVYWVQIPGPVATLNGATAGPPHFTTTSDSPTTSPAVLPNPFSAEDCGSRKSCLRDPVNCDPRTEPRCFFLSLRTEGQSVQFELSGPAEGYVSFALSLDTWMGNDDVYLCVRDGDRVEINAAYVLGRTHPEVATENALRDTAWAIVDGVIQCSFRRDINLSQLNRFNLDQSYFLFVAHGKAEKGVIHRHSRQPLISTHQKVVSGPPEDLSASRSPLLIKFHGVFMLVAWMTTVSTGVIFARYFKLDLPESSLLGQRVWFQMHRALMVLTVVLTCVGFTLPFIYRGGWSTRAGSHPYLGCTVMALAVIQPIMALFRPPPDSSKRPIFKWMHLGAGTLAQIIAVAAIFLGIQQQALLLPAPWSTGVLAGFVVWGVLADLIFELHSRCYLPPAGSKAEDRQSILSSSSERKEFRLRGIILGVFLCGNLAFLTSLISLISDV</sequence>
<dbReference type="Pfam" id="PF03351">
    <property type="entry name" value="DOMON"/>
    <property type="match status" value="1"/>
</dbReference>
<dbReference type="SMART" id="SM00664">
    <property type="entry name" value="DoH"/>
    <property type="match status" value="1"/>
</dbReference>
<evidence type="ECO:0000259" key="13">
    <source>
        <dbReference type="PROSITE" id="PS50939"/>
    </source>
</evidence>
<dbReference type="Proteomes" id="UP000515152">
    <property type="component" value="Chromosome 17"/>
</dbReference>
<name>A0A6P8GQZ2_CLUHA</name>
<keyword evidence="6" id="KW-0249">Electron transport</keyword>
<dbReference type="GeneID" id="105889343"/>
<dbReference type="CDD" id="cd08760">
    <property type="entry name" value="Cyt_b561_FRRS1_like"/>
    <property type="match status" value="1"/>
</dbReference>
<dbReference type="CDD" id="cd08544">
    <property type="entry name" value="Reeler"/>
    <property type="match status" value="1"/>
</dbReference>
<evidence type="ECO:0000259" key="14">
    <source>
        <dbReference type="PROSITE" id="PS51019"/>
    </source>
</evidence>
<dbReference type="AlphaFoldDB" id="A0A6P8GQZ2"/>
<dbReference type="InterPro" id="IPR005018">
    <property type="entry name" value="DOMON_domain"/>
</dbReference>
<dbReference type="InterPro" id="IPR002861">
    <property type="entry name" value="Reeler_dom"/>
</dbReference>
<feature type="transmembrane region" description="Helical" evidence="11">
    <location>
        <begin position="643"/>
        <end position="663"/>
    </location>
</feature>
<comment type="cofactor">
    <cofactor evidence="1">
        <name>heme b</name>
        <dbReference type="ChEBI" id="CHEBI:60344"/>
    </cofactor>
</comment>
<keyword evidence="15" id="KW-1185">Reference proteome</keyword>
<dbReference type="GO" id="GO:0016020">
    <property type="term" value="C:membrane"/>
    <property type="evidence" value="ECO:0007669"/>
    <property type="project" value="UniProtKB-SubCell"/>
</dbReference>
<dbReference type="FunFam" id="2.60.40.4060:FF:000003">
    <property type="entry name" value="Ferric chelate reductase 1"/>
    <property type="match status" value="1"/>
</dbReference>
<keyword evidence="8" id="KW-0408">Iron</keyword>
<feature type="domain" description="Cytochrome b561" evidence="13">
    <location>
        <begin position="411"/>
        <end position="618"/>
    </location>
</feature>
<gene>
    <name evidence="16" type="primary">frrs1b</name>
</gene>
<keyword evidence="5 11" id="KW-0812">Transmembrane</keyword>
<feature type="transmembrane region" description="Helical" evidence="11">
    <location>
        <begin position="588"/>
        <end position="607"/>
    </location>
</feature>
<evidence type="ECO:0000256" key="6">
    <source>
        <dbReference type="ARBA" id="ARBA00022982"/>
    </source>
</evidence>
<evidence type="ECO:0000313" key="16">
    <source>
        <dbReference type="RefSeq" id="XP_031440216.1"/>
    </source>
</evidence>
<keyword evidence="7 11" id="KW-1133">Transmembrane helix</keyword>
<evidence type="ECO:0000256" key="7">
    <source>
        <dbReference type="ARBA" id="ARBA00022989"/>
    </source>
</evidence>
<dbReference type="Gene3D" id="2.60.40.4060">
    <property type="entry name" value="Reeler domain"/>
    <property type="match status" value="1"/>
</dbReference>
<proteinExistence type="inferred from homology"/>
<dbReference type="PANTHER" id="PTHR45828">
    <property type="entry name" value="CYTOCHROME B561/FERRIC REDUCTASE TRANSMEMBRANE"/>
    <property type="match status" value="1"/>
</dbReference>
<feature type="transmembrane region" description="Helical" evidence="11">
    <location>
        <begin position="523"/>
        <end position="542"/>
    </location>
</feature>